<protein>
    <submittedName>
        <fullName evidence="1">Uncharacterized protein</fullName>
    </submittedName>
</protein>
<reference evidence="1 2" key="1">
    <citation type="journal article" date="2014" name="World J. Microbiol. Biotechnol.">
        <title>Biodiversity and physiological characteristics of Antarctic and Arctic lichens-associated bacteria.</title>
        <authorList>
            <person name="Lee Y.M."/>
            <person name="Kim E.H."/>
            <person name="Lee H.K."/>
            <person name="Hong S.G."/>
        </authorList>
    </citation>
    <scope>NUCLEOTIDE SEQUENCE [LARGE SCALE GENOMIC DNA]</scope>
    <source>
        <strain evidence="1 2">PAMC 26569</strain>
        <plasmid evidence="1">unnamed4</plasmid>
    </source>
</reference>
<organism evidence="1 2">
    <name type="scientific">Lichenicola cladoniae</name>
    <dbReference type="NCBI Taxonomy" id="1484109"/>
    <lineage>
        <taxon>Bacteria</taxon>
        <taxon>Pseudomonadati</taxon>
        <taxon>Pseudomonadota</taxon>
        <taxon>Alphaproteobacteria</taxon>
        <taxon>Acetobacterales</taxon>
        <taxon>Acetobacteraceae</taxon>
        <taxon>Lichenicola</taxon>
    </lineage>
</organism>
<dbReference type="EMBL" id="CP053711">
    <property type="protein sequence ID" value="QKE93713.1"/>
    <property type="molecule type" value="Genomic_DNA"/>
</dbReference>
<gene>
    <name evidence="1" type="ORF">HN018_26640</name>
</gene>
<name>A0A6M8HYU6_9PROT</name>
<geneLocation type="plasmid" evidence="1 2">
    <name>unnamed4</name>
</geneLocation>
<sequence length="66" mass="7542">MPEPLTGFSMDELLKRAIGSARSVYIRKGTKEPRWAAVKNCLNLTERQAKRLVEWSGLDPNELVNR</sequence>
<dbReference type="RefSeq" id="WP_171837969.1">
    <property type="nucleotide sequence ID" value="NZ_CP053711.1"/>
</dbReference>
<dbReference type="KEGG" id="lck:HN018_26640"/>
<accession>A0A6M8HYU6</accession>
<evidence type="ECO:0000313" key="1">
    <source>
        <dbReference type="EMBL" id="QKE93713.1"/>
    </source>
</evidence>
<proteinExistence type="predicted"/>
<dbReference type="Proteomes" id="UP000500767">
    <property type="component" value="Plasmid unnamed4"/>
</dbReference>
<keyword evidence="2" id="KW-1185">Reference proteome</keyword>
<dbReference type="AlphaFoldDB" id="A0A6M8HYU6"/>
<evidence type="ECO:0000313" key="2">
    <source>
        <dbReference type="Proteomes" id="UP000500767"/>
    </source>
</evidence>
<keyword evidence="1" id="KW-0614">Plasmid</keyword>